<feature type="region of interest" description="Disordered" evidence="1">
    <location>
        <begin position="88"/>
        <end position="113"/>
    </location>
</feature>
<proteinExistence type="predicted"/>
<sequence length="113" mass="12876">MLVRFHLSTGAILDKDVPNMNDIGHVANTLAKFGRVYIDDFKGAVLKEHVVYMEAAPQAPEEVHGPYYADSDEPGNIIKAHYPLESIHTSHFDPKDNDPLYHREREQWHPGRS</sequence>
<evidence type="ECO:0000313" key="2">
    <source>
        <dbReference type="EMBL" id="AUR81237.1"/>
    </source>
</evidence>
<dbReference type="Proteomes" id="UP000241941">
    <property type="component" value="Segment"/>
</dbReference>
<reference evidence="2 3" key="2">
    <citation type="journal article" date="2019" name="Microbiol. Resour. Announc.">
        <title>Complete Genome Sequences of Bacillus Bacteriophages Wes44 and Carmen17.</title>
        <authorList>
            <person name="Alder H."/>
            <person name="Himelright M."/>
            <person name="Eisemann E."/>
            <person name="Temple L."/>
        </authorList>
    </citation>
    <scope>NUCLEOTIDE SEQUENCE [LARGE SCALE GENOMIC DNA]</scope>
</reference>
<evidence type="ECO:0000256" key="1">
    <source>
        <dbReference type="SAM" id="MobiDB-lite"/>
    </source>
</evidence>
<dbReference type="GeneID" id="55607492"/>
<evidence type="ECO:0000313" key="3">
    <source>
        <dbReference type="Proteomes" id="UP000241941"/>
    </source>
</evidence>
<protein>
    <submittedName>
        <fullName evidence="2">NAD-dependent epimerase/ dehyrdatase</fullName>
    </submittedName>
</protein>
<name>A0A2I7QIL9_9CAUD</name>
<dbReference type="KEGG" id="vg:55607492"/>
<accession>A0A2I7QIL9</accession>
<keyword evidence="3" id="KW-1185">Reference proteome</keyword>
<dbReference type="EMBL" id="MG784342">
    <property type="protein sequence ID" value="AUR81237.1"/>
    <property type="molecule type" value="Genomic_DNA"/>
</dbReference>
<reference evidence="2 3" key="1">
    <citation type="submission" date="2018-01" db="EMBL/GenBank/DDBJ databases">
        <title>Complete Genome of Bacillus phages Carmen17.</title>
        <authorList>
            <person name="Himelright M.J."/>
            <person name="Eisemann E.C."/>
            <person name="Alder H.M."/>
            <person name="Clem A.M."/>
            <person name="Temple L."/>
        </authorList>
    </citation>
    <scope>NUCLEOTIDE SEQUENCE [LARGE SCALE GENOMIC DNA]</scope>
</reference>
<organism evidence="2 3">
    <name type="scientific">Bacillus phage Carmen17</name>
    <dbReference type="NCBI Taxonomy" id="2072797"/>
    <lineage>
        <taxon>Viruses</taxon>
        <taxon>Duplodnaviria</taxon>
        <taxon>Heunggongvirae</taxon>
        <taxon>Uroviricota</taxon>
        <taxon>Caudoviricetes</taxon>
        <taxon>Gutmannvirinae</taxon>
        <taxon>Carmenvirus</taxon>
        <taxon>Carmenvirus carmen17</taxon>
    </lineage>
</organism>
<dbReference type="RefSeq" id="YP_009837310.1">
    <property type="nucleotide sequence ID" value="NC_048698.1"/>
</dbReference>